<name>A0A0N9ICN0_9PSEU</name>
<organism evidence="1 2">
    <name type="scientific">Kibdelosporangium phytohabitans</name>
    <dbReference type="NCBI Taxonomy" id="860235"/>
    <lineage>
        <taxon>Bacteria</taxon>
        <taxon>Bacillati</taxon>
        <taxon>Actinomycetota</taxon>
        <taxon>Actinomycetes</taxon>
        <taxon>Pseudonocardiales</taxon>
        <taxon>Pseudonocardiaceae</taxon>
        <taxon>Kibdelosporangium</taxon>
    </lineage>
</organism>
<evidence type="ECO:0000313" key="2">
    <source>
        <dbReference type="Proteomes" id="UP000063699"/>
    </source>
</evidence>
<reference evidence="1 2" key="1">
    <citation type="submission" date="2015-07" db="EMBL/GenBank/DDBJ databases">
        <title>Genome sequencing of Kibdelosporangium phytohabitans.</title>
        <authorList>
            <person name="Qin S."/>
            <person name="Xing K."/>
        </authorList>
    </citation>
    <scope>NUCLEOTIDE SEQUENCE [LARGE SCALE GENOMIC DNA]</scope>
    <source>
        <strain evidence="1 2">KLBMP1111</strain>
    </source>
</reference>
<dbReference type="STRING" id="860235.AOZ06_43040"/>
<dbReference type="KEGG" id="kphy:AOZ06_43040"/>
<dbReference type="OrthoDB" id="9919149at2"/>
<accession>A0A0N9ICN0</accession>
<dbReference type="AlphaFoldDB" id="A0A0N9ICN0"/>
<gene>
    <name evidence="1" type="ORF">AOZ06_43040</name>
</gene>
<keyword evidence="2" id="KW-1185">Reference proteome</keyword>
<dbReference type="RefSeq" id="WP_054294628.1">
    <property type="nucleotide sequence ID" value="NZ_CP012752.1"/>
</dbReference>
<dbReference type="Proteomes" id="UP000063699">
    <property type="component" value="Chromosome"/>
</dbReference>
<sequence>MAGSPTTEVRSGVVDLASFQLDELRSDKHKARAEAAVNWALAYACGPSATAVQVQDEAG</sequence>
<evidence type="ECO:0000313" key="1">
    <source>
        <dbReference type="EMBL" id="ALG12736.1"/>
    </source>
</evidence>
<dbReference type="EMBL" id="CP012752">
    <property type="protein sequence ID" value="ALG12736.1"/>
    <property type="molecule type" value="Genomic_DNA"/>
</dbReference>
<proteinExistence type="predicted"/>
<protein>
    <submittedName>
        <fullName evidence="1">Uncharacterized protein</fullName>
    </submittedName>
</protein>